<evidence type="ECO:0000313" key="5">
    <source>
        <dbReference type="Proteomes" id="UP000015103"/>
    </source>
</evidence>
<dbReference type="InParanoid" id="T1H962"/>
<dbReference type="Gene3D" id="2.60.40.10">
    <property type="entry name" value="Immunoglobulins"/>
    <property type="match status" value="1"/>
</dbReference>
<dbReference type="eggNOG" id="KOG3510">
    <property type="taxonomic scope" value="Eukaryota"/>
</dbReference>
<accession>T1H962</accession>
<dbReference type="PROSITE" id="PS50835">
    <property type="entry name" value="IG_LIKE"/>
    <property type="match status" value="1"/>
</dbReference>
<dbReference type="HOGENOM" id="CLU_1715512_0_0_1"/>
<dbReference type="EMBL" id="ACPB03004753">
    <property type="status" value="NOT_ANNOTATED_CDS"/>
    <property type="molecule type" value="Genomic_DNA"/>
</dbReference>
<dbReference type="EMBL" id="ACPB03004752">
    <property type="status" value="NOT_ANNOTATED_CDS"/>
    <property type="molecule type" value="Genomic_DNA"/>
</dbReference>
<dbReference type="EnsemblMetazoa" id="RPRC000562-RA">
    <property type="protein sequence ID" value="RPRC000562-PA"/>
    <property type="gene ID" value="RPRC000562"/>
</dbReference>
<reference evidence="4" key="1">
    <citation type="submission" date="2015-05" db="UniProtKB">
        <authorList>
            <consortium name="EnsemblMetazoa"/>
        </authorList>
    </citation>
    <scope>IDENTIFICATION</scope>
</reference>
<organism evidence="4 5">
    <name type="scientific">Rhodnius prolixus</name>
    <name type="common">Triatomid bug</name>
    <dbReference type="NCBI Taxonomy" id="13249"/>
    <lineage>
        <taxon>Eukaryota</taxon>
        <taxon>Metazoa</taxon>
        <taxon>Ecdysozoa</taxon>
        <taxon>Arthropoda</taxon>
        <taxon>Hexapoda</taxon>
        <taxon>Insecta</taxon>
        <taxon>Pterygota</taxon>
        <taxon>Neoptera</taxon>
        <taxon>Paraneoptera</taxon>
        <taxon>Hemiptera</taxon>
        <taxon>Heteroptera</taxon>
        <taxon>Panheteroptera</taxon>
        <taxon>Cimicomorpha</taxon>
        <taxon>Reduviidae</taxon>
        <taxon>Triatominae</taxon>
        <taxon>Rhodnius</taxon>
    </lineage>
</organism>
<dbReference type="Pfam" id="PF13927">
    <property type="entry name" value="Ig_3"/>
    <property type="match status" value="1"/>
</dbReference>
<dbReference type="PANTHER" id="PTHR12231">
    <property type="entry name" value="CTX-RELATED TYPE I TRANSMEMBRANE PROTEIN"/>
    <property type="match status" value="1"/>
</dbReference>
<keyword evidence="2" id="KW-1015">Disulfide bond</keyword>
<dbReference type="SUPFAM" id="SSF48726">
    <property type="entry name" value="Immunoglobulin"/>
    <property type="match status" value="1"/>
</dbReference>
<dbReference type="InterPro" id="IPR036179">
    <property type="entry name" value="Ig-like_dom_sf"/>
</dbReference>
<dbReference type="AlphaFoldDB" id="T1H962"/>
<evidence type="ECO:0000313" key="4">
    <source>
        <dbReference type="EnsemblMetazoa" id="RPRC000562-PA"/>
    </source>
</evidence>
<keyword evidence="3" id="KW-0393">Immunoglobulin domain</keyword>
<dbReference type="GO" id="GO:0043005">
    <property type="term" value="C:neuron projection"/>
    <property type="evidence" value="ECO:0007669"/>
    <property type="project" value="TreeGrafter"/>
</dbReference>
<protein>
    <submittedName>
        <fullName evidence="4">Ig-like domain-containing protein</fullName>
    </submittedName>
</protein>
<dbReference type="InterPro" id="IPR051170">
    <property type="entry name" value="Neural/epithelial_adhesion"/>
</dbReference>
<dbReference type="Proteomes" id="UP000015103">
    <property type="component" value="Unassembled WGS sequence"/>
</dbReference>
<evidence type="ECO:0000256" key="2">
    <source>
        <dbReference type="ARBA" id="ARBA00023157"/>
    </source>
</evidence>
<dbReference type="EMBL" id="ACPB03004751">
    <property type="status" value="NOT_ANNOTATED_CDS"/>
    <property type="molecule type" value="Genomic_DNA"/>
</dbReference>
<sequence length="153" mass="17312">MPVGGRCKYRQILHIYNWMTAIPTLKCVVNNCEYRAFWPSFQFTAKECKLSIKVPPDIVYSETSPDLSLQEGENATLGCKATGHPEPRVTWRREDGDLIIMRRPKGELSTSDISNNLQGNSVKYPQDKNLLDVTDPYAGHFRLQTICSSSTVD</sequence>
<evidence type="ECO:0000256" key="1">
    <source>
        <dbReference type="ARBA" id="ARBA00022737"/>
    </source>
</evidence>
<name>T1H962_RHOPR</name>
<keyword evidence="1" id="KW-0677">Repeat</keyword>
<dbReference type="VEuPathDB" id="VectorBase:RPRC000562"/>
<proteinExistence type="predicted"/>
<dbReference type="PANTHER" id="PTHR12231:SF271">
    <property type="entry name" value="DPR-INTERACTING PROTEIN GAMMA"/>
    <property type="match status" value="1"/>
</dbReference>
<dbReference type="InterPro" id="IPR013783">
    <property type="entry name" value="Ig-like_fold"/>
</dbReference>
<dbReference type="STRING" id="13249.T1H962"/>
<dbReference type="InterPro" id="IPR007110">
    <property type="entry name" value="Ig-like_dom"/>
</dbReference>
<evidence type="ECO:0000256" key="3">
    <source>
        <dbReference type="ARBA" id="ARBA00023319"/>
    </source>
</evidence>
<keyword evidence="5" id="KW-1185">Reference proteome</keyword>